<feature type="compositionally biased region" description="Low complexity" evidence="1">
    <location>
        <begin position="146"/>
        <end position="161"/>
    </location>
</feature>
<organism evidence="3 4">
    <name type="scientific">Microdochium bolleyi</name>
    <dbReference type="NCBI Taxonomy" id="196109"/>
    <lineage>
        <taxon>Eukaryota</taxon>
        <taxon>Fungi</taxon>
        <taxon>Dikarya</taxon>
        <taxon>Ascomycota</taxon>
        <taxon>Pezizomycotina</taxon>
        <taxon>Sordariomycetes</taxon>
        <taxon>Xylariomycetidae</taxon>
        <taxon>Xylariales</taxon>
        <taxon>Microdochiaceae</taxon>
        <taxon>Microdochium</taxon>
    </lineage>
</organism>
<feature type="non-terminal residue" evidence="3">
    <location>
        <position position="1"/>
    </location>
</feature>
<dbReference type="InterPro" id="IPR003245">
    <property type="entry name" value="Phytocyanin_dom"/>
</dbReference>
<dbReference type="PANTHER" id="PTHR34883">
    <property type="entry name" value="SERINE-RICH PROTEIN, PUTATIVE-RELATED-RELATED"/>
    <property type="match status" value="1"/>
</dbReference>
<dbReference type="InterPro" id="IPR008972">
    <property type="entry name" value="Cupredoxin"/>
</dbReference>
<proteinExistence type="predicted"/>
<feature type="domain" description="Phytocyanin" evidence="2">
    <location>
        <begin position="21"/>
        <end position="100"/>
    </location>
</feature>
<dbReference type="PANTHER" id="PTHR34883:SF15">
    <property type="entry name" value="EXTRACELLULAR SERINE-RICH PROTEIN"/>
    <property type="match status" value="1"/>
</dbReference>
<dbReference type="InParanoid" id="A0A136IM78"/>
<dbReference type="Proteomes" id="UP000070501">
    <property type="component" value="Unassembled WGS sequence"/>
</dbReference>
<sequence length="161" mass="16014">STLAAAKTITIQVGPSLSYSPESTTAAVGDTIDFVFKGRTHDVVQGAFDRPCQAVNQGGFYSGFFQDASSSAPKTFRVTVNSTDPIWYYCSATQHCQGGMVGVINPPASGNTIAAYKSAAEKSSGSGTPAAVFGGTVVNGSGGGSSASPSGTSGSPAPSGT</sequence>
<feature type="region of interest" description="Disordered" evidence="1">
    <location>
        <begin position="122"/>
        <end position="161"/>
    </location>
</feature>
<dbReference type="GO" id="GO:0009055">
    <property type="term" value="F:electron transfer activity"/>
    <property type="evidence" value="ECO:0007669"/>
    <property type="project" value="InterPro"/>
</dbReference>
<dbReference type="STRING" id="196109.A0A136IM78"/>
<name>A0A136IM78_9PEZI</name>
<evidence type="ECO:0000313" key="3">
    <source>
        <dbReference type="EMBL" id="KXJ85888.1"/>
    </source>
</evidence>
<dbReference type="SUPFAM" id="SSF49503">
    <property type="entry name" value="Cupredoxins"/>
    <property type="match status" value="1"/>
</dbReference>
<gene>
    <name evidence="3" type="ORF">Micbo1qcDRAFT_110511</name>
</gene>
<dbReference type="OrthoDB" id="5415867at2759"/>
<evidence type="ECO:0000256" key="1">
    <source>
        <dbReference type="SAM" id="MobiDB-lite"/>
    </source>
</evidence>
<feature type="non-terminal residue" evidence="3">
    <location>
        <position position="161"/>
    </location>
</feature>
<keyword evidence="4" id="KW-1185">Reference proteome</keyword>
<accession>A0A136IM78</accession>
<reference evidence="4" key="1">
    <citation type="submission" date="2016-02" db="EMBL/GenBank/DDBJ databases">
        <title>Draft genome sequence of Microdochium bolleyi, a fungal endophyte of beachgrass.</title>
        <authorList>
            <consortium name="DOE Joint Genome Institute"/>
            <person name="David A.S."/>
            <person name="May G."/>
            <person name="Haridas S."/>
            <person name="Lim J."/>
            <person name="Wang M."/>
            <person name="Labutti K."/>
            <person name="Lipzen A."/>
            <person name="Barry K."/>
            <person name="Grigoriev I.V."/>
        </authorList>
    </citation>
    <scope>NUCLEOTIDE SEQUENCE [LARGE SCALE GENOMIC DNA]</scope>
    <source>
        <strain evidence="4">J235TASD1</strain>
    </source>
</reference>
<dbReference type="InterPro" id="IPR052953">
    <property type="entry name" value="Ser-rich/MCO-related"/>
</dbReference>
<dbReference type="Gene3D" id="2.60.40.420">
    <property type="entry name" value="Cupredoxins - blue copper proteins"/>
    <property type="match status" value="1"/>
</dbReference>
<dbReference type="EMBL" id="KQ964273">
    <property type="protein sequence ID" value="KXJ85888.1"/>
    <property type="molecule type" value="Genomic_DNA"/>
</dbReference>
<protein>
    <submittedName>
        <fullName evidence="3">Cupredoxin</fullName>
    </submittedName>
</protein>
<evidence type="ECO:0000313" key="4">
    <source>
        <dbReference type="Proteomes" id="UP000070501"/>
    </source>
</evidence>
<dbReference type="CDD" id="cd00920">
    <property type="entry name" value="Cupredoxin"/>
    <property type="match status" value="1"/>
</dbReference>
<dbReference type="Pfam" id="PF02298">
    <property type="entry name" value="Cu_bind_like"/>
    <property type="match status" value="1"/>
</dbReference>
<dbReference type="AlphaFoldDB" id="A0A136IM78"/>
<evidence type="ECO:0000259" key="2">
    <source>
        <dbReference type="Pfam" id="PF02298"/>
    </source>
</evidence>